<feature type="chain" id="PRO_5046699212" description="Tetratricopeptide repeat protein" evidence="1">
    <location>
        <begin position="19"/>
        <end position="253"/>
    </location>
</feature>
<evidence type="ECO:0000256" key="1">
    <source>
        <dbReference type="SAM" id="SignalP"/>
    </source>
</evidence>
<keyword evidence="3" id="KW-1185">Reference proteome</keyword>
<organism evidence="2 3">
    <name type="scientific">Algimonas porphyrae</name>
    <dbReference type="NCBI Taxonomy" id="1128113"/>
    <lineage>
        <taxon>Bacteria</taxon>
        <taxon>Pseudomonadati</taxon>
        <taxon>Pseudomonadota</taxon>
        <taxon>Alphaproteobacteria</taxon>
        <taxon>Maricaulales</taxon>
        <taxon>Robiginitomaculaceae</taxon>
        <taxon>Algimonas</taxon>
    </lineage>
</organism>
<protein>
    <recommendedName>
        <fullName evidence="4">Tetratricopeptide repeat protein</fullName>
    </recommendedName>
</protein>
<reference evidence="2" key="1">
    <citation type="journal article" date="2014" name="Int. J. Syst. Evol. Microbiol.">
        <title>Complete genome of a new Firmicutes species belonging to the dominant human colonic microbiota ('Ruminococcus bicirculans') reveals two chromosomes and a selective capacity to utilize plant glucans.</title>
        <authorList>
            <consortium name="NISC Comparative Sequencing Program"/>
            <person name="Wegmann U."/>
            <person name="Louis P."/>
            <person name="Goesmann A."/>
            <person name="Henrissat B."/>
            <person name="Duncan S.H."/>
            <person name="Flint H.J."/>
        </authorList>
    </citation>
    <scope>NUCLEOTIDE SEQUENCE</scope>
    <source>
        <strain evidence="2">NBRC 108216</strain>
    </source>
</reference>
<comment type="caution">
    <text evidence="2">The sequence shown here is derived from an EMBL/GenBank/DDBJ whole genome shotgun (WGS) entry which is preliminary data.</text>
</comment>
<gene>
    <name evidence="2" type="ORF">GCM10007854_17740</name>
</gene>
<dbReference type="RefSeq" id="WP_284371725.1">
    <property type="nucleotide sequence ID" value="NZ_BSNJ01000003.1"/>
</dbReference>
<dbReference type="EMBL" id="BSNJ01000003">
    <property type="protein sequence ID" value="GLQ20819.1"/>
    <property type="molecule type" value="Genomic_DNA"/>
</dbReference>
<dbReference type="Proteomes" id="UP001161390">
    <property type="component" value="Unassembled WGS sequence"/>
</dbReference>
<feature type="signal peptide" evidence="1">
    <location>
        <begin position="1"/>
        <end position="18"/>
    </location>
</feature>
<evidence type="ECO:0000313" key="3">
    <source>
        <dbReference type="Proteomes" id="UP001161390"/>
    </source>
</evidence>
<dbReference type="Gene3D" id="1.25.40.10">
    <property type="entry name" value="Tetratricopeptide repeat domain"/>
    <property type="match status" value="1"/>
</dbReference>
<evidence type="ECO:0000313" key="2">
    <source>
        <dbReference type="EMBL" id="GLQ20819.1"/>
    </source>
</evidence>
<accession>A0ABQ5V294</accession>
<dbReference type="InterPro" id="IPR011990">
    <property type="entry name" value="TPR-like_helical_dom_sf"/>
</dbReference>
<evidence type="ECO:0008006" key="4">
    <source>
        <dbReference type="Google" id="ProtNLM"/>
    </source>
</evidence>
<dbReference type="SUPFAM" id="SSF48452">
    <property type="entry name" value="TPR-like"/>
    <property type="match status" value="1"/>
</dbReference>
<sequence>MLRLCFLFLLLITTPAAASDAARALLHQGEYEAARAAALDANTVDGLNVAAEVMAAEIMLMTIRDAKDHAKDAIDLTDDALERDPGNIEALFLRALHTGFRTRSSSAFAIVLKGLIGDTYDAIQAFEAAAPGDPRADALYGAWHLGIVRAAGDGKFGASLGEGMSYYDAAVAAMPDDIVVLGNYAFSLIVMDEPALLPRATELLQQIDAAEPDGATETETRQRMLSLLAVIDDPDTLRTRADGLLNTEETDTD</sequence>
<name>A0ABQ5V294_9PROT</name>
<keyword evidence="1" id="KW-0732">Signal</keyword>
<reference evidence="2" key="2">
    <citation type="submission" date="2023-01" db="EMBL/GenBank/DDBJ databases">
        <title>Draft genome sequence of Algimonas porphyrae strain NBRC 108216.</title>
        <authorList>
            <person name="Sun Q."/>
            <person name="Mori K."/>
        </authorList>
    </citation>
    <scope>NUCLEOTIDE SEQUENCE</scope>
    <source>
        <strain evidence="2">NBRC 108216</strain>
    </source>
</reference>
<proteinExistence type="predicted"/>